<protein>
    <submittedName>
        <fullName evidence="6">Cobalt-zinc-cadmium resistance protein CzcA Cation efflux system protein CusA</fullName>
    </submittedName>
</protein>
<feature type="transmembrane region" description="Helical" evidence="4">
    <location>
        <begin position="337"/>
        <end position="354"/>
    </location>
</feature>
<dbReference type="Pfam" id="PF12801">
    <property type="entry name" value="Fer4_5"/>
    <property type="match status" value="2"/>
</dbReference>
<feature type="transmembrane region" description="Helical" evidence="4">
    <location>
        <begin position="360"/>
        <end position="386"/>
    </location>
</feature>
<evidence type="ECO:0000313" key="6">
    <source>
        <dbReference type="EMBL" id="VAW38924.1"/>
    </source>
</evidence>
<keyword evidence="2" id="KW-1003">Cell membrane</keyword>
<organism evidence="6">
    <name type="scientific">hydrothermal vent metagenome</name>
    <dbReference type="NCBI Taxonomy" id="652676"/>
    <lineage>
        <taxon>unclassified sequences</taxon>
        <taxon>metagenomes</taxon>
        <taxon>ecological metagenomes</taxon>
    </lineage>
</organism>
<evidence type="ECO:0000256" key="1">
    <source>
        <dbReference type="ARBA" id="ARBA00004236"/>
    </source>
</evidence>
<dbReference type="InterPro" id="IPR052378">
    <property type="entry name" value="NosR_regulator"/>
</dbReference>
<reference evidence="6" key="1">
    <citation type="submission" date="2018-06" db="EMBL/GenBank/DDBJ databases">
        <authorList>
            <person name="Zhirakovskaya E."/>
        </authorList>
    </citation>
    <scope>NUCLEOTIDE SEQUENCE</scope>
</reference>
<feature type="transmembrane region" description="Helical" evidence="4">
    <location>
        <begin position="23"/>
        <end position="45"/>
    </location>
</feature>
<dbReference type="AlphaFoldDB" id="A0A3B0W5L0"/>
<feature type="transmembrane region" description="Helical" evidence="4">
    <location>
        <begin position="148"/>
        <end position="167"/>
    </location>
</feature>
<dbReference type="SUPFAM" id="SSF54862">
    <property type="entry name" value="4Fe-4S ferredoxins"/>
    <property type="match status" value="1"/>
</dbReference>
<dbReference type="PROSITE" id="PS51379">
    <property type="entry name" value="4FE4S_FER_2"/>
    <property type="match status" value="1"/>
</dbReference>
<evidence type="ECO:0000256" key="4">
    <source>
        <dbReference type="SAM" id="Phobius"/>
    </source>
</evidence>
<keyword evidence="3 4" id="KW-0472">Membrane</keyword>
<keyword evidence="4" id="KW-1133">Transmembrane helix</keyword>
<evidence type="ECO:0000256" key="3">
    <source>
        <dbReference type="ARBA" id="ARBA00023136"/>
    </source>
</evidence>
<dbReference type="EMBL" id="UOEX01000269">
    <property type="protein sequence ID" value="VAW38924.1"/>
    <property type="molecule type" value="Genomic_DNA"/>
</dbReference>
<feature type="transmembrane region" description="Helical" evidence="4">
    <location>
        <begin position="398"/>
        <end position="418"/>
    </location>
</feature>
<evidence type="ECO:0000259" key="5">
    <source>
        <dbReference type="PROSITE" id="PS51379"/>
    </source>
</evidence>
<feature type="non-terminal residue" evidence="6">
    <location>
        <position position="1"/>
    </location>
</feature>
<dbReference type="GO" id="GO:0005886">
    <property type="term" value="C:plasma membrane"/>
    <property type="evidence" value="ECO:0007669"/>
    <property type="project" value="UniProtKB-SubCell"/>
</dbReference>
<evidence type="ECO:0000256" key="2">
    <source>
        <dbReference type="ARBA" id="ARBA00022475"/>
    </source>
</evidence>
<dbReference type="PANTHER" id="PTHR30224:SF4">
    <property type="entry name" value="ELECTRON TRANSPORT PROTEIN YCCM-RELATED"/>
    <property type="match status" value="1"/>
</dbReference>
<feature type="transmembrane region" description="Helical" evidence="4">
    <location>
        <begin position="275"/>
        <end position="298"/>
    </location>
</feature>
<sequence>AKYNDSLLYKIIRMPLATNISRIIMLFIFVLLLAVALFPLNIGAFNNHGPIKLGVFVNHEDGNNLFNFLLWIIWMPLLTLTGIFLGRFWCGNLCPLGLISDLSRTVADKIFKPVKQAVKPYNNVDLILPITFIAITFITRIYPVQAVAFNGAVMFIIIVLIAVAISVSFRRGAYCRYVCPIGGWLARLTRLSVTALRANRDICATCKDKPCLHGTKRAPRCPSFLNPSSMDSNSHCLTCWSCVKNCPLEKSSLQIGLRPPGAELVEPKSPRMVEAVFVSALMGMYMAAARQGAILPSWPYPLTFFGLIAVSVAAYFVLCAVVAFAGNLTFNETLKKLGYVFLPMEFATAIIAFGDDALEFFNITVPVATISLGVTFIWTLILAVSLLRHNIEKPNRMWSAFVPVAAAAVMLLLLWLHWYGSGMVIDVT</sequence>
<accession>A0A3B0W5L0</accession>
<feature type="transmembrane region" description="Helical" evidence="4">
    <location>
        <begin position="304"/>
        <end position="325"/>
    </location>
</feature>
<proteinExistence type="predicted"/>
<feature type="transmembrane region" description="Helical" evidence="4">
    <location>
        <begin position="65"/>
        <end position="85"/>
    </location>
</feature>
<keyword evidence="4" id="KW-0812">Transmembrane</keyword>
<dbReference type="InterPro" id="IPR017896">
    <property type="entry name" value="4Fe4S_Fe-S-bd"/>
</dbReference>
<name>A0A3B0W5L0_9ZZZZ</name>
<feature type="transmembrane region" description="Helical" evidence="4">
    <location>
        <begin position="124"/>
        <end position="142"/>
    </location>
</feature>
<feature type="domain" description="4Fe-4S ferredoxin-type" evidence="5">
    <location>
        <begin position="226"/>
        <end position="256"/>
    </location>
</feature>
<comment type="subcellular location">
    <subcellularLocation>
        <location evidence="1">Cell membrane</location>
    </subcellularLocation>
</comment>
<gene>
    <name evidence="6" type="ORF">MNBD_DELTA03-391</name>
</gene>
<dbReference type="PANTHER" id="PTHR30224">
    <property type="entry name" value="ELECTRON TRANSPORT PROTEIN"/>
    <property type="match status" value="1"/>
</dbReference>